<dbReference type="GO" id="GO:0005886">
    <property type="term" value="C:plasma membrane"/>
    <property type="evidence" value="ECO:0007669"/>
    <property type="project" value="UniProtKB-SubCell"/>
</dbReference>
<keyword evidence="3" id="KW-0547">Nucleotide-binding</keyword>
<dbReference type="Pfam" id="PF00664">
    <property type="entry name" value="ABC_membrane"/>
    <property type="match status" value="1"/>
</dbReference>
<dbReference type="PROSITE" id="PS50893">
    <property type="entry name" value="ABC_TRANSPORTER_2"/>
    <property type="match status" value="1"/>
</dbReference>
<reference evidence="10" key="1">
    <citation type="submission" date="2021-02" db="EMBL/GenBank/DDBJ databases">
        <title>Metagenome analyses of Stigonema ocellatum DSM 106950, Chlorogloea purpurea SAG 13.99 and Gomphosphaeria aponina DSM 107014.</title>
        <authorList>
            <person name="Marter P."/>
            <person name="Huang S."/>
        </authorList>
    </citation>
    <scope>NUCLEOTIDE SEQUENCE</scope>
    <source>
        <strain evidence="10">JP213</strain>
    </source>
</reference>
<dbReference type="InterPro" id="IPR017871">
    <property type="entry name" value="ABC_transporter-like_CS"/>
</dbReference>
<dbReference type="SUPFAM" id="SSF52540">
    <property type="entry name" value="P-loop containing nucleoside triphosphate hydrolases"/>
    <property type="match status" value="1"/>
</dbReference>
<dbReference type="Gene3D" id="3.40.50.300">
    <property type="entry name" value="P-loop containing nucleotide triphosphate hydrolases"/>
    <property type="match status" value="1"/>
</dbReference>
<dbReference type="Gene3D" id="1.20.1560.10">
    <property type="entry name" value="ABC transporter type 1, transmembrane domain"/>
    <property type="match status" value="1"/>
</dbReference>
<dbReference type="PROSITE" id="PS00211">
    <property type="entry name" value="ABC_TRANSPORTER_1"/>
    <property type="match status" value="1"/>
</dbReference>
<dbReference type="SMART" id="SM00382">
    <property type="entry name" value="AAA"/>
    <property type="match status" value="1"/>
</dbReference>
<dbReference type="PROSITE" id="PS50929">
    <property type="entry name" value="ABC_TM1F"/>
    <property type="match status" value="1"/>
</dbReference>
<gene>
    <name evidence="10" type="ORF">DSM107014_13380</name>
</gene>
<feature type="domain" description="ABC transmembrane type-1" evidence="9">
    <location>
        <begin position="21"/>
        <end position="323"/>
    </location>
</feature>
<evidence type="ECO:0000259" key="9">
    <source>
        <dbReference type="PROSITE" id="PS50929"/>
    </source>
</evidence>
<evidence type="ECO:0000313" key="10">
    <source>
        <dbReference type="EMBL" id="MBR8828870.1"/>
    </source>
</evidence>
<comment type="caution">
    <text evidence="10">The sequence shown here is derived from an EMBL/GenBank/DDBJ whole genome shotgun (WGS) entry which is preliminary data.</text>
</comment>
<dbReference type="InterPro" id="IPR039421">
    <property type="entry name" value="Type_1_exporter"/>
</dbReference>
<dbReference type="InterPro" id="IPR036640">
    <property type="entry name" value="ABC1_TM_sf"/>
</dbReference>
<dbReference type="PANTHER" id="PTHR24221:SF654">
    <property type="entry name" value="ATP-BINDING CASSETTE SUB-FAMILY B MEMBER 6"/>
    <property type="match status" value="1"/>
</dbReference>
<organism evidence="10 11">
    <name type="scientific">Gomphosphaeria aponina SAG 52.96 = DSM 107014</name>
    <dbReference type="NCBI Taxonomy" id="1521640"/>
    <lineage>
        <taxon>Bacteria</taxon>
        <taxon>Bacillati</taxon>
        <taxon>Cyanobacteriota</taxon>
        <taxon>Cyanophyceae</taxon>
        <taxon>Oscillatoriophycideae</taxon>
        <taxon>Chroococcales</taxon>
        <taxon>Gomphosphaeriaceae</taxon>
        <taxon>Gomphosphaeria</taxon>
    </lineage>
</organism>
<feature type="transmembrane region" description="Helical" evidence="7">
    <location>
        <begin position="269"/>
        <end position="286"/>
    </location>
</feature>
<dbReference type="PANTHER" id="PTHR24221">
    <property type="entry name" value="ATP-BINDING CASSETTE SUB-FAMILY B"/>
    <property type="match status" value="1"/>
</dbReference>
<dbReference type="Pfam" id="PF00005">
    <property type="entry name" value="ABC_tran"/>
    <property type="match status" value="1"/>
</dbReference>
<dbReference type="InterPro" id="IPR003593">
    <property type="entry name" value="AAA+_ATPase"/>
</dbReference>
<dbReference type="Proteomes" id="UP000767446">
    <property type="component" value="Unassembled WGS sequence"/>
</dbReference>
<feature type="domain" description="ABC transporter" evidence="8">
    <location>
        <begin position="357"/>
        <end position="592"/>
    </location>
</feature>
<feature type="transmembrane region" description="Helical" evidence="7">
    <location>
        <begin position="67"/>
        <end position="90"/>
    </location>
</feature>
<evidence type="ECO:0000256" key="5">
    <source>
        <dbReference type="ARBA" id="ARBA00022989"/>
    </source>
</evidence>
<protein>
    <submittedName>
        <fullName evidence="10">ABC transporter ATP-binding protein/permease</fullName>
    </submittedName>
</protein>
<name>A0A941GWA0_9CHRO</name>
<evidence type="ECO:0000256" key="6">
    <source>
        <dbReference type="ARBA" id="ARBA00023136"/>
    </source>
</evidence>
<keyword evidence="5 7" id="KW-1133">Transmembrane helix</keyword>
<evidence type="ECO:0000256" key="3">
    <source>
        <dbReference type="ARBA" id="ARBA00022741"/>
    </source>
</evidence>
<dbReference type="GO" id="GO:0016887">
    <property type="term" value="F:ATP hydrolysis activity"/>
    <property type="evidence" value="ECO:0007669"/>
    <property type="project" value="InterPro"/>
</dbReference>
<dbReference type="GO" id="GO:0005524">
    <property type="term" value="F:ATP binding"/>
    <property type="evidence" value="ECO:0007669"/>
    <property type="project" value="UniProtKB-KW"/>
</dbReference>
<dbReference type="AlphaFoldDB" id="A0A941GWA0"/>
<comment type="subcellular location">
    <subcellularLocation>
        <location evidence="1">Cell membrane</location>
        <topology evidence="1">Multi-pass membrane protein</topology>
    </subcellularLocation>
</comment>
<dbReference type="GO" id="GO:0034040">
    <property type="term" value="F:ATPase-coupled lipid transmembrane transporter activity"/>
    <property type="evidence" value="ECO:0007669"/>
    <property type="project" value="TreeGrafter"/>
</dbReference>
<feature type="transmembrane region" description="Helical" evidence="7">
    <location>
        <begin position="21"/>
        <end position="47"/>
    </location>
</feature>
<keyword evidence="6 7" id="KW-0472">Membrane</keyword>
<evidence type="ECO:0000256" key="2">
    <source>
        <dbReference type="ARBA" id="ARBA00022692"/>
    </source>
</evidence>
<dbReference type="InterPro" id="IPR027417">
    <property type="entry name" value="P-loop_NTPase"/>
</dbReference>
<evidence type="ECO:0000256" key="1">
    <source>
        <dbReference type="ARBA" id="ARBA00004651"/>
    </source>
</evidence>
<dbReference type="InterPro" id="IPR003439">
    <property type="entry name" value="ABC_transporter-like_ATP-bd"/>
</dbReference>
<evidence type="ECO:0000313" key="11">
    <source>
        <dbReference type="Proteomes" id="UP000767446"/>
    </source>
</evidence>
<evidence type="ECO:0000256" key="7">
    <source>
        <dbReference type="SAM" id="Phobius"/>
    </source>
</evidence>
<dbReference type="InterPro" id="IPR011527">
    <property type="entry name" value="ABC1_TM_dom"/>
</dbReference>
<dbReference type="GO" id="GO:0140359">
    <property type="term" value="F:ABC-type transporter activity"/>
    <property type="evidence" value="ECO:0007669"/>
    <property type="project" value="InterPro"/>
</dbReference>
<feature type="transmembrane region" description="Helical" evidence="7">
    <location>
        <begin position="292"/>
        <end position="311"/>
    </location>
</feature>
<dbReference type="EMBL" id="JADQBC010000092">
    <property type="protein sequence ID" value="MBR8828870.1"/>
    <property type="molecule type" value="Genomic_DNA"/>
</dbReference>
<evidence type="ECO:0000259" key="8">
    <source>
        <dbReference type="PROSITE" id="PS50893"/>
    </source>
</evidence>
<feature type="transmembrane region" description="Helical" evidence="7">
    <location>
        <begin position="154"/>
        <end position="173"/>
    </location>
</feature>
<evidence type="ECO:0000256" key="4">
    <source>
        <dbReference type="ARBA" id="ARBA00022840"/>
    </source>
</evidence>
<dbReference type="FunFam" id="3.40.50.300:FF:000218">
    <property type="entry name" value="Multidrug ABC transporter ATP-binding protein"/>
    <property type="match status" value="1"/>
</dbReference>
<sequence length="618" mass="68216">MSSSKLLIQYALRYPGLMMSSVILGVGGAVLNGVGTTLVVPIVLGIIGEKMIDLQGFPPMLQRILSLFDVFAEDVRLFAMIGTVLLAIILKNVANYGNTMVGVHLARCLRKSMQTAGIQLLLDVDLDYYHKHQIGELTSCINRETGRTSGAIKIAIRIFMTAISILTLIWVLLLLSWQITLITTSLLLLIGVVNQYFVKRSKYYGEVVTQKSRAYNQKLIEILTGIRLIKTVENEAGEYEQIKKLIAEQEDAEYQSQANGSLIAPFNEISGIILILIIIIIGRYLFAEQLQAVATLLLTYLVVLFRLIPFVSQFNGARSQFANAAPSAAIVAEFLRRDNKPFMGKGQEKFSQLKAGIKFEGVSFAYPGNGTLVLKGIDLWLEKGQTIALVGASGAGKSTLADLLPRFYDPTEGRITIDGKDIREYDLKTLRKAMGVVSQDTFLFNNSVRYNIAYGLENVSEAEIITAAKRANADEFIQALPKGLDTEIGDRGVLLSGGQRQRIAIARALLRNPQILIFDEATSALDTFSEKLVQQAINEVCNQRTTIVIAHRLSTIQKAHQIVVLNQGKIVEIGNHETLLAKGGYYAHLYSIQFANESHQLALKLIQEDLSGFTKLIT</sequence>
<keyword evidence="2 7" id="KW-0812">Transmembrane</keyword>
<accession>A0A941GWA0</accession>
<proteinExistence type="predicted"/>
<keyword evidence="4 10" id="KW-0067">ATP-binding</keyword>
<dbReference type="SUPFAM" id="SSF90123">
    <property type="entry name" value="ABC transporter transmembrane region"/>
    <property type="match status" value="1"/>
</dbReference>
<feature type="transmembrane region" description="Helical" evidence="7">
    <location>
        <begin position="179"/>
        <end position="198"/>
    </location>
</feature>